<gene>
    <name evidence="2" type="ORF">EUA98_14080</name>
</gene>
<comment type="caution">
    <text evidence="2">The sequence shown here is derived from an EMBL/GenBank/DDBJ whole genome shotgun (WGS) entry which is preliminary data.</text>
</comment>
<evidence type="ECO:0000313" key="2">
    <source>
        <dbReference type="EMBL" id="RYV50333.1"/>
    </source>
</evidence>
<protein>
    <submittedName>
        <fullName evidence="2">Uncharacterized protein</fullName>
    </submittedName>
</protein>
<keyword evidence="3" id="KW-1185">Reference proteome</keyword>
<evidence type="ECO:0000256" key="1">
    <source>
        <dbReference type="SAM" id="MobiDB-lite"/>
    </source>
</evidence>
<proteinExistence type="predicted"/>
<dbReference type="AlphaFoldDB" id="A0A4Q5MZH6"/>
<organism evidence="2 3">
    <name type="scientific">Pengzhenrongella frigida</name>
    <dbReference type="NCBI Taxonomy" id="1259133"/>
    <lineage>
        <taxon>Bacteria</taxon>
        <taxon>Bacillati</taxon>
        <taxon>Actinomycetota</taxon>
        <taxon>Actinomycetes</taxon>
        <taxon>Micrococcales</taxon>
        <taxon>Pengzhenrongella</taxon>
    </lineage>
</organism>
<dbReference type="EMBL" id="SDWW01000036">
    <property type="protein sequence ID" value="RYV50333.1"/>
    <property type="molecule type" value="Genomic_DNA"/>
</dbReference>
<dbReference type="RefSeq" id="WP_130103324.1">
    <property type="nucleotide sequence ID" value="NZ_SDWW01000036.1"/>
</dbReference>
<dbReference type="Proteomes" id="UP000293764">
    <property type="component" value="Unassembled WGS sequence"/>
</dbReference>
<feature type="region of interest" description="Disordered" evidence="1">
    <location>
        <begin position="1"/>
        <end position="38"/>
    </location>
</feature>
<sequence length="65" mass="6550">MSNLSGALPENGASGPASHGETIPADTAASVPARPRAGSSLDALVRRQAAVRTGQRLGFVPAQVR</sequence>
<accession>A0A4Q5MZH6</accession>
<reference evidence="2 3" key="1">
    <citation type="submission" date="2019-01" db="EMBL/GenBank/DDBJ databases">
        <title>Novel species of Cellulomonas.</title>
        <authorList>
            <person name="Liu Q."/>
            <person name="Xin Y.-H."/>
        </authorList>
    </citation>
    <scope>NUCLEOTIDE SEQUENCE [LARGE SCALE GENOMIC DNA]</scope>
    <source>
        <strain evidence="2 3">HLT2-17</strain>
    </source>
</reference>
<name>A0A4Q5MZH6_9MICO</name>
<evidence type="ECO:0000313" key="3">
    <source>
        <dbReference type="Proteomes" id="UP000293764"/>
    </source>
</evidence>